<sequence length="82" mass="10027">MQIYSCKYSKRKKIKGFYRRKMVKEFDEELYHNRSLVETMFSVLKRKYGDNLKARKFRNQVKEIKIKQIVNNLGRYKVGCLI</sequence>
<dbReference type="Proteomes" id="UP000297295">
    <property type="component" value="Unassembled WGS sequence"/>
</dbReference>
<dbReference type="EMBL" id="PGGK01000006">
    <property type="protein sequence ID" value="TGC09107.1"/>
    <property type="molecule type" value="Genomic_DNA"/>
</dbReference>
<dbReference type="GO" id="GO:0006313">
    <property type="term" value="P:DNA transposition"/>
    <property type="evidence" value="ECO:0007669"/>
    <property type="project" value="InterPro"/>
</dbReference>
<evidence type="ECO:0000313" key="2">
    <source>
        <dbReference type="EMBL" id="TGC09107.1"/>
    </source>
</evidence>
<gene>
    <name evidence="2" type="ORF">CUN85_06960</name>
</gene>
<accession>A0A4E0PWW9</accession>
<dbReference type="GO" id="GO:0003677">
    <property type="term" value="F:DNA binding"/>
    <property type="evidence" value="ECO:0007669"/>
    <property type="project" value="InterPro"/>
</dbReference>
<evidence type="ECO:0000259" key="1">
    <source>
        <dbReference type="Pfam" id="PF01609"/>
    </source>
</evidence>
<comment type="caution">
    <text evidence="2">The sequence shown here is derived from an EMBL/GenBank/DDBJ whole genome shotgun (WGS) entry which is preliminary data.</text>
</comment>
<protein>
    <recommendedName>
        <fullName evidence="1">Transposase IS4-like domain-containing protein</fullName>
    </recommendedName>
</protein>
<keyword evidence="3" id="KW-1185">Reference proteome</keyword>
<dbReference type="InterPro" id="IPR002559">
    <property type="entry name" value="Transposase_11"/>
</dbReference>
<feature type="domain" description="Transposase IS4-like" evidence="1">
    <location>
        <begin position="9"/>
        <end position="72"/>
    </location>
</feature>
<evidence type="ECO:0000313" key="3">
    <source>
        <dbReference type="Proteomes" id="UP000297295"/>
    </source>
</evidence>
<organism evidence="2 3">
    <name type="scientific">Methanolobus halotolerans</name>
    <dbReference type="NCBI Taxonomy" id="2052935"/>
    <lineage>
        <taxon>Archaea</taxon>
        <taxon>Methanobacteriati</taxon>
        <taxon>Methanobacteriota</taxon>
        <taxon>Stenosarchaea group</taxon>
        <taxon>Methanomicrobia</taxon>
        <taxon>Methanosarcinales</taxon>
        <taxon>Methanosarcinaceae</taxon>
        <taxon>Methanolobus</taxon>
    </lineage>
</organism>
<proteinExistence type="predicted"/>
<reference evidence="2 3" key="1">
    <citation type="submission" date="2017-11" db="EMBL/GenBank/DDBJ databases">
        <title>Isolation and Characterization of Methanogenic Archaea from Saline Meromictic Lake at Siberia.</title>
        <authorList>
            <person name="Shen Y."/>
            <person name="Huang H.-H."/>
            <person name="Lai M.-C."/>
            <person name="Chen S.-C."/>
        </authorList>
    </citation>
    <scope>NUCLEOTIDE SEQUENCE [LARGE SCALE GENOMIC DNA]</scope>
    <source>
        <strain evidence="2 3">SY-01</strain>
    </source>
</reference>
<name>A0A4E0PWW9_9EURY</name>
<dbReference type="AlphaFoldDB" id="A0A4E0PWW9"/>
<dbReference type="GO" id="GO:0004803">
    <property type="term" value="F:transposase activity"/>
    <property type="evidence" value="ECO:0007669"/>
    <property type="project" value="InterPro"/>
</dbReference>
<dbReference type="Pfam" id="PF01609">
    <property type="entry name" value="DDE_Tnp_1"/>
    <property type="match status" value="1"/>
</dbReference>